<keyword evidence="3 7" id="KW-0489">Methyltransferase</keyword>
<evidence type="ECO:0000256" key="4">
    <source>
        <dbReference type="ARBA" id="ARBA00022679"/>
    </source>
</evidence>
<dbReference type="InterPro" id="IPR029063">
    <property type="entry name" value="SAM-dependent_MTases_sf"/>
</dbReference>
<evidence type="ECO:0000313" key="7">
    <source>
        <dbReference type="EMBL" id="GJD48951.1"/>
    </source>
</evidence>
<proteinExistence type="predicted"/>
<dbReference type="RefSeq" id="WP_238313081.1">
    <property type="nucleotide sequence ID" value="NZ_BPQH01000004.1"/>
</dbReference>
<dbReference type="InterPro" id="IPR022641">
    <property type="entry name" value="CheR_N"/>
</dbReference>
<evidence type="ECO:0000256" key="3">
    <source>
        <dbReference type="ARBA" id="ARBA00022603"/>
    </source>
</evidence>
<comment type="catalytic activity">
    <reaction evidence="1">
        <text>L-glutamyl-[protein] + S-adenosyl-L-methionine = [protein]-L-glutamate 5-O-methyl ester + S-adenosyl-L-homocysteine</text>
        <dbReference type="Rhea" id="RHEA:24452"/>
        <dbReference type="Rhea" id="RHEA-COMP:10208"/>
        <dbReference type="Rhea" id="RHEA-COMP:10311"/>
        <dbReference type="ChEBI" id="CHEBI:29973"/>
        <dbReference type="ChEBI" id="CHEBI:57856"/>
        <dbReference type="ChEBI" id="CHEBI:59789"/>
        <dbReference type="ChEBI" id="CHEBI:82795"/>
        <dbReference type="EC" id="2.1.1.80"/>
    </reaction>
</comment>
<keyword evidence="8" id="KW-1185">Reference proteome</keyword>
<protein>
    <recommendedName>
        <fullName evidence="2">protein-glutamate O-methyltransferase</fullName>
        <ecNumber evidence="2">2.1.1.80</ecNumber>
    </recommendedName>
</protein>
<dbReference type="PANTHER" id="PTHR24422:SF10">
    <property type="entry name" value="CHEMOTAXIS PROTEIN METHYLTRANSFERASE 2"/>
    <property type="match status" value="1"/>
</dbReference>
<dbReference type="Pfam" id="PF03705">
    <property type="entry name" value="CheR_N"/>
    <property type="match status" value="1"/>
</dbReference>
<dbReference type="PANTHER" id="PTHR24422">
    <property type="entry name" value="CHEMOTAXIS PROTEIN METHYLTRANSFERASE"/>
    <property type="match status" value="1"/>
</dbReference>
<accession>A0ABQ4QWB9</accession>
<dbReference type="InterPro" id="IPR000780">
    <property type="entry name" value="CheR_MeTrfase"/>
</dbReference>
<dbReference type="InterPro" id="IPR022642">
    <property type="entry name" value="CheR_C"/>
</dbReference>
<keyword evidence="4" id="KW-0808">Transferase</keyword>
<dbReference type="InterPro" id="IPR050903">
    <property type="entry name" value="Bact_Chemotaxis_MeTrfase"/>
</dbReference>
<dbReference type="SUPFAM" id="SSF47757">
    <property type="entry name" value="Chemotaxis receptor methyltransferase CheR, N-terminal domain"/>
    <property type="match status" value="1"/>
</dbReference>
<evidence type="ECO:0000256" key="5">
    <source>
        <dbReference type="ARBA" id="ARBA00022691"/>
    </source>
</evidence>
<dbReference type="EMBL" id="BPQH01000004">
    <property type="protein sequence ID" value="GJD48951.1"/>
    <property type="molecule type" value="Genomic_DNA"/>
</dbReference>
<dbReference type="PRINTS" id="PR00996">
    <property type="entry name" value="CHERMTFRASE"/>
</dbReference>
<dbReference type="Pfam" id="PF01739">
    <property type="entry name" value="CheR"/>
    <property type="match status" value="1"/>
</dbReference>
<dbReference type="EC" id="2.1.1.80" evidence="2"/>
<dbReference type="GO" id="GO:0032259">
    <property type="term" value="P:methylation"/>
    <property type="evidence" value="ECO:0007669"/>
    <property type="project" value="UniProtKB-KW"/>
</dbReference>
<comment type="caution">
    <text evidence="7">The sequence shown here is derived from an EMBL/GenBank/DDBJ whole genome shotgun (WGS) entry which is preliminary data.</text>
</comment>
<reference evidence="7" key="2">
    <citation type="submission" date="2021-08" db="EMBL/GenBank/DDBJ databases">
        <authorList>
            <person name="Tani A."/>
            <person name="Ola A."/>
            <person name="Ogura Y."/>
            <person name="Katsura K."/>
            <person name="Hayashi T."/>
        </authorList>
    </citation>
    <scope>NUCLEOTIDE SEQUENCE</scope>
    <source>
        <strain evidence="7">KCTC 52305</strain>
    </source>
</reference>
<sequence>MADTPSPIADADFARFCDFFYRRTGIAFTPAKRYYVDRRLAERMQATGTRSFAAYFGRLRVEAGTRSAGGETERLINALTVNETYFFREEHQLRCLTASLMAEVTAGKGPGDSVRIWSMPCSTGEEPYSVAIWLLEHWPEVDRYEVEIVGSDIDTRVLAAAEAGRYGDRSLMRLTPDLVARYFEPATAAGERRIIAALRGSVRFSACNLMDARATGGEGRFDVVLCRNVLIYFDDASRRSAAGNLYESLVPGGFVCLGHTESMSRISPLFRVCRYADAIVYQRPREGEHV</sequence>
<dbReference type="SMART" id="SM00138">
    <property type="entry name" value="MeTrc"/>
    <property type="match status" value="1"/>
</dbReference>
<gene>
    <name evidence="7" type="primary">cheR1_2</name>
    <name evidence="7" type="ORF">OPKNFCMD_1677</name>
</gene>
<dbReference type="Proteomes" id="UP001055167">
    <property type="component" value="Unassembled WGS sequence"/>
</dbReference>
<keyword evidence="5" id="KW-0949">S-adenosyl-L-methionine</keyword>
<evidence type="ECO:0000259" key="6">
    <source>
        <dbReference type="PROSITE" id="PS50123"/>
    </source>
</evidence>
<dbReference type="Gene3D" id="1.10.155.10">
    <property type="entry name" value="Chemotaxis receptor methyltransferase CheR, N-terminal domain"/>
    <property type="match status" value="1"/>
</dbReference>
<dbReference type="InterPro" id="IPR036804">
    <property type="entry name" value="CheR_N_sf"/>
</dbReference>
<dbReference type="PROSITE" id="PS50123">
    <property type="entry name" value="CHER"/>
    <property type="match status" value="1"/>
</dbReference>
<evidence type="ECO:0000313" key="8">
    <source>
        <dbReference type="Proteomes" id="UP001055167"/>
    </source>
</evidence>
<organism evidence="7 8">
    <name type="scientific">Methylobacterium crusticola</name>
    <dbReference type="NCBI Taxonomy" id="1697972"/>
    <lineage>
        <taxon>Bacteria</taxon>
        <taxon>Pseudomonadati</taxon>
        <taxon>Pseudomonadota</taxon>
        <taxon>Alphaproteobacteria</taxon>
        <taxon>Hyphomicrobiales</taxon>
        <taxon>Methylobacteriaceae</taxon>
        <taxon>Methylobacterium</taxon>
    </lineage>
</organism>
<feature type="domain" description="CheR-type methyltransferase" evidence="6">
    <location>
        <begin position="1"/>
        <end position="286"/>
    </location>
</feature>
<dbReference type="GO" id="GO:0008168">
    <property type="term" value="F:methyltransferase activity"/>
    <property type="evidence" value="ECO:0007669"/>
    <property type="project" value="UniProtKB-KW"/>
</dbReference>
<dbReference type="Gene3D" id="3.40.50.150">
    <property type="entry name" value="Vaccinia Virus protein VP39"/>
    <property type="match status" value="1"/>
</dbReference>
<evidence type="ECO:0000256" key="2">
    <source>
        <dbReference type="ARBA" id="ARBA00012534"/>
    </source>
</evidence>
<evidence type="ECO:0000256" key="1">
    <source>
        <dbReference type="ARBA" id="ARBA00001541"/>
    </source>
</evidence>
<dbReference type="SUPFAM" id="SSF53335">
    <property type="entry name" value="S-adenosyl-L-methionine-dependent methyltransferases"/>
    <property type="match status" value="1"/>
</dbReference>
<reference evidence="7" key="1">
    <citation type="journal article" date="2021" name="Front. Microbiol.">
        <title>Comprehensive Comparative Genomics and Phenotyping of Methylobacterium Species.</title>
        <authorList>
            <person name="Alessa O."/>
            <person name="Ogura Y."/>
            <person name="Fujitani Y."/>
            <person name="Takami H."/>
            <person name="Hayashi T."/>
            <person name="Sahin N."/>
            <person name="Tani A."/>
        </authorList>
    </citation>
    <scope>NUCLEOTIDE SEQUENCE</scope>
    <source>
        <strain evidence="7">KCTC 52305</strain>
    </source>
</reference>
<name>A0ABQ4QWB9_9HYPH</name>